<feature type="compositionally biased region" description="Acidic residues" evidence="1">
    <location>
        <begin position="168"/>
        <end position="182"/>
    </location>
</feature>
<feature type="compositionally biased region" description="Low complexity" evidence="1">
    <location>
        <begin position="352"/>
        <end position="365"/>
    </location>
</feature>
<feature type="region of interest" description="Disordered" evidence="1">
    <location>
        <begin position="336"/>
        <end position="393"/>
    </location>
</feature>
<feature type="compositionally biased region" description="Low complexity" evidence="1">
    <location>
        <begin position="224"/>
        <end position="236"/>
    </location>
</feature>
<dbReference type="Pfam" id="PF13391">
    <property type="entry name" value="HNH_2"/>
    <property type="match status" value="1"/>
</dbReference>
<evidence type="ECO:0000259" key="2">
    <source>
        <dbReference type="Pfam" id="PF13391"/>
    </source>
</evidence>
<organism evidence="3 4">
    <name type="scientific">Trichophyton interdigitale</name>
    <dbReference type="NCBI Taxonomy" id="101480"/>
    <lineage>
        <taxon>Eukaryota</taxon>
        <taxon>Fungi</taxon>
        <taxon>Dikarya</taxon>
        <taxon>Ascomycota</taxon>
        <taxon>Pezizomycotina</taxon>
        <taxon>Eurotiomycetes</taxon>
        <taxon>Eurotiomycetidae</taxon>
        <taxon>Onygenales</taxon>
        <taxon>Arthrodermataceae</taxon>
        <taxon>Trichophyton</taxon>
    </lineage>
</organism>
<gene>
    <name evidence="3" type="ORF">GY632_3178</name>
</gene>
<accession>A0A9P4YGE0</accession>
<feature type="compositionally biased region" description="Polar residues" evidence="1">
    <location>
        <begin position="36"/>
        <end position="54"/>
    </location>
</feature>
<dbReference type="Proteomes" id="UP000749309">
    <property type="component" value="Unassembled WGS sequence"/>
</dbReference>
<feature type="compositionally biased region" description="Basic and acidic residues" evidence="1">
    <location>
        <begin position="237"/>
        <end position="258"/>
    </location>
</feature>
<dbReference type="AlphaFoldDB" id="A0A9P4YGE0"/>
<feature type="domain" description="HNH nuclease" evidence="2">
    <location>
        <begin position="404"/>
        <end position="488"/>
    </location>
</feature>
<feature type="region of interest" description="Disordered" evidence="1">
    <location>
        <begin position="1"/>
        <end position="281"/>
    </location>
</feature>
<comment type="caution">
    <text evidence="3">The sequence shown here is derived from an EMBL/GenBank/DDBJ whole genome shotgun (WGS) entry which is preliminary data.</text>
</comment>
<protein>
    <recommendedName>
        <fullName evidence="2">HNH nuclease domain-containing protein</fullName>
    </recommendedName>
</protein>
<feature type="compositionally biased region" description="Polar residues" evidence="1">
    <location>
        <begin position="260"/>
        <end position="271"/>
    </location>
</feature>
<feature type="compositionally biased region" description="Polar residues" evidence="1">
    <location>
        <begin position="84"/>
        <end position="93"/>
    </location>
</feature>
<reference evidence="3" key="1">
    <citation type="submission" date="2020-03" db="EMBL/GenBank/DDBJ databases">
        <title>Whole Genome Sequence of Trichophyton interdigitale from India.</title>
        <authorList>
            <person name="Kumar P."/>
        </authorList>
    </citation>
    <scope>NUCLEOTIDE SEQUENCE</scope>
    <source>
        <strain evidence="3">UCMS-IGIB-CI14</strain>
    </source>
</reference>
<dbReference type="InterPro" id="IPR003615">
    <property type="entry name" value="HNH_nuc"/>
</dbReference>
<sequence>MLSQIVTAARGLFKRPESTEDTASEQEQPADMVTIIDNSASSQETPATQESPVSSGKRKDTSLSVPESVENRPQKRRKGEPSSKAANPNGTTQGERDGAKQKKPQVLESVTIINQPNTNSASTMVADEKHALPNPRKIRFGSEELNGTHLDDDEEHEDAQLENGTADQAEDDEDDSSDDDAPEAVSNAVQLSQIREAERKREETRQMHEQMRREKRKEHEKRLQQQAASKAAIQKAADARRDAKAKRAEAKTSKHDEQQSESSMTLSAGTQRESKHGLSAPLPALLPDEILNADPSKPLIIGLDVEKLKMNTPRHIRITNTADRQSKDLKAGSTAIRVLGDSGTQRARDRTPSPTSSPPATTRLSEVAALGDQPDSPTSSGRSTPRSRSKKAVDLCRARDENRCVITGADDPVECAHIFPFSMRGLQAPDIVRGPFNPWSVLRMFWSNERVDAWYNAITGPLGTETVRNLMCLAPSVFKYHERAFFALEPVEENPESLTVRFHWLPHMHNLRKIKPDTRPSFPSGIGCGRRIRLWNVVTGMEIVSGTLIRISASDGIPLPDPALLQMQWMLQRIIALAGGAEAFEESNDGDDDDDDDYYDYPEFYEEDEMNLDLERVTSSSRGELDASMLRSKLNKILPVS</sequence>
<evidence type="ECO:0000256" key="1">
    <source>
        <dbReference type="SAM" id="MobiDB-lite"/>
    </source>
</evidence>
<evidence type="ECO:0000313" key="3">
    <source>
        <dbReference type="EMBL" id="KAF3895666.1"/>
    </source>
</evidence>
<feature type="compositionally biased region" description="Basic and acidic residues" evidence="1">
    <location>
        <begin position="195"/>
        <end position="212"/>
    </location>
</feature>
<dbReference type="EMBL" id="JAAQVJ010000087">
    <property type="protein sequence ID" value="KAF3895666.1"/>
    <property type="molecule type" value="Genomic_DNA"/>
</dbReference>
<feature type="compositionally biased region" description="Polar residues" evidence="1">
    <location>
        <begin position="111"/>
        <end position="123"/>
    </location>
</feature>
<proteinExistence type="predicted"/>
<evidence type="ECO:0000313" key="4">
    <source>
        <dbReference type="Proteomes" id="UP000749309"/>
    </source>
</evidence>
<name>A0A9P4YGE0_9EURO</name>